<dbReference type="AlphaFoldDB" id="A0A1J0KUL1"/>
<evidence type="ECO:0000313" key="2">
    <source>
        <dbReference type="EMBL" id="APC97334.1"/>
    </source>
</evidence>
<protein>
    <submittedName>
        <fullName evidence="2">Asparaginase family protein</fullName>
    </submittedName>
</protein>
<feature type="domain" description="Asparaginase/glutaminase C-terminal" evidence="1">
    <location>
        <begin position="75"/>
        <end position="186"/>
    </location>
</feature>
<dbReference type="InterPro" id="IPR027473">
    <property type="entry name" value="L-asparaginase_C"/>
</dbReference>
<dbReference type="STRING" id="1542390.KX01_641"/>
<dbReference type="Pfam" id="PF17763">
    <property type="entry name" value="Asparaginase_C"/>
    <property type="match status" value="1"/>
</dbReference>
<dbReference type="PIRSF" id="PIRSF001220">
    <property type="entry name" value="L-ASNase_gatD"/>
    <property type="match status" value="1"/>
</dbReference>
<dbReference type="OrthoDB" id="9788068at2"/>
<dbReference type="SUPFAM" id="SSF53774">
    <property type="entry name" value="Glutaminase/Asparaginase"/>
    <property type="match status" value="1"/>
</dbReference>
<gene>
    <name evidence="2" type="ORF">KX01_641</name>
</gene>
<dbReference type="PROSITE" id="PS51732">
    <property type="entry name" value="ASN_GLN_ASE_3"/>
    <property type="match status" value="1"/>
</dbReference>
<name>A0A1J0KUL1_9GAMM</name>
<sequence>MNFYENKIKKVSDLIPYINNSRTHNDDQVLQIAGSIKEFGFTNPILIDDKDSIIASHGRILAANNDLEKVKSFPKVEIIYEHADISSDYLESIGNIKDLKGIVIVEPGNGNIPSNQYYFLKKARDKGIVVVRSTFVRSGKVSKNYNDLDRRFDLVSSDILTPEKARIYLYLCLLKTSNTEEIQKLFDRF</sequence>
<organism evidence="2 3">
    <name type="scientific">Francisella frigiditurris</name>
    <dbReference type="NCBI Taxonomy" id="1542390"/>
    <lineage>
        <taxon>Bacteria</taxon>
        <taxon>Pseudomonadati</taxon>
        <taxon>Pseudomonadota</taxon>
        <taxon>Gammaproteobacteria</taxon>
        <taxon>Thiotrichales</taxon>
        <taxon>Francisellaceae</taxon>
        <taxon>Francisella</taxon>
    </lineage>
</organism>
<dbReference type="CDD" id="cd16403">
    <property type="entry name" value="ParB_N_like_MT"/>
    <property type="match status" value="1"/>
</dbReference>
<proteinExistence type="predicted"/>
<dbReference type="SMART" id="SM00870">
    <property type="entry name" value="Asparaginase"/>
    <property type="match status" value="1"/>
</dbReference>
<dbReference type="SUPFAM" id="SSF110849">
    <property type="entry name" value="ParB/Sulfiredoxin"/>
    <property type="match status" value="1"/>
</dbReference>
<dbReference type="Proteomes" id="UP000182521">
    <property type="component" value="Chromosome"/>
</dbReference>
<dbReference type="InterPro" id="IPR036152">
    <property type="entry name" value="Asp/glu_Ase-like_sf"/>
</dbReference>
<dbReference type="RefSeq" id="WP_071663611.1">
    <property type="nucleotide sequence ID" value="NZ_CP009654.1"/>
</dbReference>
<dbReference type="EMBL" id="CP009654">
    <property type="protein sequence ID" value="APC97334.1"/>
    <property type="molecule type" value="Genomic_DNA"/>
</dbReference>
<dbReference type="GO" id="GO:0004067">
    <property type="term" value="F:asparaginase activity"/>
    <property type="evidence" value="ECO:0007669"/>
    <property type="project" value="UniProtKB-UniRule"/>
</dbReference>
<dbReference type="KEGG" id="frc:KX01_641"/>
<accession>A0A1J0KUL1</accession>
<dbReference type="Gene3D" id="3.40.50.40">
    <property type="match status" value="1"/>
</dbReference>
<reference evidence="3" key="1">
    <citation type="submission" date="2014-10" db="EMBL/GenBank/DDBJ databases">
        <authorList>
            <person name="Kuske C.R."/>
            <person name="Challacombe J.F."/>
            <person name="Daligault H.E."/>
            <person name="Davenport K.W."/>
            <person name="Johnson S.L."/>
            <person name="Siddaramappa S."/>
            <person name="Petersen J.M."/>
        </authorList>
    </citation>
    <scope>NUCLEOTIDE SEQUENCE [LARGE SCALE GENOMIC DNA]</scope>
    <source>
        <strain evidence="3">CA97-1460</strain>
    </source>
</reference>
<dbReference type="InterPro" id="IPR006034">
    <property type="entry name" value="Asparaginase/glutaminase-like"/>
</dbReference>
<keyword evidence="3" id="KW-1185">Reference proteome</keyword>
<dbReference type="InterPro" id="IPR036086">
    <property type="entry name" value="ParB/Sulfiredoxin_sf"/>
</dbReference>
<dbReference type="PIRSF" id="PIRSF500176">
    <property type="entry name" value="L_ASNase"/>
    <property type="match status" value="1"/>
</dbReference>
<evidence type="ECO:0000259" key="1">
    <source>
        <dbReference type="Pfam" id="PF17763"/>
    </source>
</evidence>
<dbReference type="InterPro" id="IPR040919">
    <property type="entry name" value="Asparaginase_C"/>
</dbReference>
<evidence type="ECO:0000313" key="3">
    <source>
        <dbReference type="Proteomes" id="UP000182521"/>
    </source>
</evidence>